<dbReference type="EMBL" id="ALYF01000006">
    <property type="protein sequence ID" value="EJW20726.1"/>
    <property type="molecule type" value="Genomic_DNA"/>
</dbReference>
<name>J9DFS2_9PROT</name>
<gene>
    <name evidence="1" type="ORF">IMCC14465_16130</name>
</gene>
<evidence type="ECO:0000313" key="2">
    <source>
        <dbReference type="Proteomes" id="UP000004836"/>
    </source>
</evidence>
<proteinExistence type="predicted"/>
<dbReference type="Pfam" id="PF19662">
    <property type="entry name" value="DUF6165"/>
    <property type="match status" value="1"/>
</dbReference>
<dbReference type="PATRIC" id="fig|1220535.3.peg.1605"/>
<sequence>MNNNNNGIYIPVGGGELIDKITILQIKAERIEDVAKLSHVHDELAKLGKISASSLSSSQTLTDLFDELKAINIALWDIENDIRACESAEDFGPQFIKLARAVYITNDKRAGVKKQINLLTGAAVMEEKSYTEF</sequence>
<protein>
    <submittedName>
        <fullName evidence="1">Uncharacterized protein</fullName>
    </submittedName>
</protein>
<organism evidence="1 2">
    <name type="scientific">alpha proteobacterium IMCC14465</name>
    <dbReference type="NCBI Taxonomy" id="1220535"/>
    <lineage>
        <taxon>Bacteria</taxon>
        <taxon>Pseudomonadati</taxon>
        <taxon>Pseudomonadota</taxon>
        <taxon>Alphaproteobacteria</taxon>
        <taxon>PS1 clade</taxon>
    </lineage>
</organism>
<keyword evidence="2" id="KW-1185">Reference proteome</keyword>
<dbReference type="OrthoDB" id="9155693at2"/>
<reference evidence="1 2" key="1">
    <citation type="journal article" date="2012" name="J. Bacteriol.">
        <title>Genome Sequence of Strain IMCC14465, Isolated from the East Sea, Belonging to the PS1 Clade of Alphaproteobacteria.</title>
        <authorList>
            <person name="Yang S.J."/>
            <person name="Kang I."/>
            <person name="Cho J.C."/>
        </authorList>
    </citation>
    <scope>NUCLEOTIDE SEQUENCE [LARGE SCALE GENOMIC DNA]</scope>
    <source>
        <strain evidence="1 2">IMCC14465</strain>
    </source>
</reference>
<dbReference type="eggNOG" id="COG0859">
    <property type="taxonomic scope" value="Bacteria"/>
</dbReference>
<comment type="caution">
    <text evidence="1">The sequence shown here is derived from an EMBL/GenBank/DDBJ whole genome shotgun (WGS) entry which is preliminary data.</text>
</comment>
<dbReference type="InterPro" id="IPR046163">
    <property type="entry name" value="DUF6165"/>
</dbReference>
<dbReference type="Proteomes" id="UP000004836">
    <property type="component" value="Unassembled WGS sequence"/>
</dbReference>
<dbReference type="AlphaFoldDB" id="J9DFS2"/>
<accession>J9DFS2</accession>
<dbReference type="STRING" id="1220535.IMCC14465_16130"/>
<evidence type="ECO:0000313" key="1">
    <source>
        <dbReference type="EMBL" id="EJW20726.1"/>
    </source>
</evidence>